<dbReference type="Proteomes" id="UP000759131">
    <property type="component" value="Unassembled WGS sequence"/>
</dbReference>
<keyword evidence="1" id="KW-0175">Coiled coil</keyword>
<dbReference type="AlphaFoldDB" id="A0A7R9PWI8"/>
<gene>
    <name evidence="3" type="ORF">OSB1V03_LOCUS3417</name>
</gene>
<feature type="coiled-coil region" evidence="1">
    <location>
        <begin position="189"/>
        <end position="216"/>
    </location>
</feature>
<sequence length="335" mass="39422">MTANQCSQRKSLDRKPNSKPNSKSKTMEMKGLFDIFDDLIASENRAKEKKTIINSLKTEIRKNEQTLREMKTSMKQIESQMCDQMATSVETTTELGFIDSENTILWQQIQCFETKLRQLTQTMVQMKANRKQEINEFVEKCFQFSREYGTNGCLRRQTIECEERVKQLIVLRDELQTKVNDIQTKAIELKSIMDLKQTLNEEMSRLNAKINVYSKENLDLKLFGNQLSNRLKELTQNECIDEEFVSLTKELQSIEVKPKSPEMDTRFTKAKQLVSEVKQEKCLQSFVHKSEPKIKSEEFITSDCETTQELHKSEKRVKTLWELKRHLRKTEFKTE</sequence>
<name>A0A7R9PWI8_9ACAR</name>
<feature type="coiled-coil region" evidence="1">
    <location>
        <begin position="53"/>
        <end position="80"/>
    </location>
</feature>
<dbReference type="EMBL" id="OC855950">
    <property type="protein sequence ID" value="CAD7622956.1"/>
    <property type="molecule type" value="Genomic_DNA"/>
</dbReference>
<organism evidence="3">
    <name type="scientific">Medioppia subpectinata</name>
    <dbReference type="NCBI Taxonomy" id="1979941"/>
    <lineage>
        <taxon>Eukaryota</taxon>
        <taxon>Metazoa</taxon>
        <taxon>Ecdysozoa</taxon>
        <taxon>Arthropoda</taxon>
        <taxon>Chelicerata</taxon>
        <taxon>Arachnida</taxon>
        <taxon>Acari</taxon>
        <taxon>Acariformes</taxon>
        <taxon>Sarcoptiformes</taxon>
        <taxon>Oribatida</taxon>
        <taxon>Brachypylina</taxon>
        <taxon>Oppioidea</taxon>
        <taxon>Oppiidae</taxon>
        <taxon>Medioppia</taxon>
    </lineage>
</organism>
<protein>
    <submittedName>
        <fullName evidence="3">Uncharacterized protein</fullName>
    </submittedName>
</protein>
<keyword evidence="4" id="KW-1185">Reference proteome</keyword>
<proteinExistence type="predicted"/>
<feature type="region of interest" description="Disordered" evidence="2">
    <location>
        <begin position="1"/>
        <end position="26"/>
    </location>
</feature>
<accession>A0A7R9PWI8</accession>
<evidence type="ECO:0000313" key="4">
    <source>
        <dbReference type="Proteomes" id="UP000759131"/>
    </source>
</evidence>
<dbReference type="OrthoDB" id="6532552at2759"/>
<feature type="coiled-coil region" evidence="1">
    <location>
        <begin position="109"/>
        <end position="136"/>
    </location>
</feature>
<evidence type="ECO:0000256" key="1">
    <source>
        <dbReference type="SAM" id="Coils"/>
    </source>
</evidence>
<dbReference type="EMBL" id="CAJPIZ010001375">
    <property type="protein sequence ID" value="CAG2103386.1"/>
    <property type="molecule type" value="Genomic_DNA"/>
</dbReference>
<evidence type="ECO:0000256" key="2">
    <source>
        <dbReference type="SAM" id="MobiDB-lite"/>
    </source>
</evidence>
<reference evidence="3" key="1">
    <citation type="submission" date="2020-11" db="EMBL/GenBank/DDBJ databases">
        <authorList>
            <person name="Tran Van P."/>
        </authorList>
    </citation>
    <scope>NUCLEOTIDE SEQUENCE</scope>
</reference>
<evidence type="ECO:0000313" key="3">
    <source>
        <dbReference type="EMBL" id="CAD7622956.1"/>
    </source>
</evidence>